<dbReference type="EMBL" id="BRXZ01003318">
    <property type="protein sequence ID" value="GMH52442.1"/>
    <property type="molecule type" value="Genomic_DNA"/>
</dbReference>
<accession>A0A9W7DRV6</accession>
<dbReference type="Pfam" id="PF00692">
    <property type="entry name" value="dUTPase"/>
    <property type="match status" value="1"/>
</dbReference>
<evidence type="ECO:0000313" key="8">
    <source>
        <dbReference type="EMBL" id="GMH52442.1"/>
    </source>
</evidence>
<dbReference type="InterPro" id="IPR008181">
    <property type="entry name" value="dUTPase"/>
</dbReference>
<keyword evidence="4 5" id="KW-0546">Nucleotide metabolism</keyword>
<dbReference type="InterPro" id="IPR036157">
    <property type="entry name" value="dUTPase-like_sf"/>
</dbReference>
<dbReference type="GO" id="GO:0004170">
    <property type="term" value="F:dUTP diphosphatase activity"/>
    <property type="evidence" value="ECO:0007669"/>
    <property type="project" value="UniProtKB-UniRule"/>
</dbReference>
<dbReference type="PANTHER" id="PTHR11241">
    <property type="entry name" value="DEOXYURIDINE 5'-TRIPHOSPHATE NUCLEOTIDOHYDROLASE"/>
    <property type="match status" value="1"/>
</dbReference>
<keyword evidence="3 5" id="KW-0378">Hydrolase</keyword>
<evidence type="ECO:0000256" key="6">
    <source>
        <dbReference type="SAM" id="MobiDB-lite"/>
    </source>
</evidence>
<evidence type="ECO:0000256" key="2">
    <source>
        <dbReference type="ARBA" id="ARBA00006581"/>
    </source>
</evidence>
<dbReference type="OrthoDB" id="10261072at2759"/>
<dbReference type="CDD" id="cd07557">
    <property type="entry name" value="trimeric_dUTPase"/>
    <property type="match status" value="1"/>
</dbReference>
<comment type="function">
    <text evidence="5">Involved in nucleotide metabolism via production of dUMP, the immediate precursor of thymidine nucleotides, and decreases the intracellular concentration of dUTP so that uracil cannot be incorporated into DNA.</text>
</comment>
<dbReference type="SUPFAM" id="SSF51283">
    <property type="entry name" value="dUTPase-like"/>
    <property type="match status" value="1"/>
</dbReference>
<dbReference type="EC" id="3.6.1.23" evidence="5"/>
<gene>
    <name evidence="8" type="ORF">TrRE_jg5192</name>
</gene>
<comment type="catalytic activity">
    <reaction evidence="5">
        <text>dUTP + H2O = dUMP + diphosphate + H(+)</text>
        <dbReference type="Rhea" id="RHEA:10248"/>
        <dbReference type="ChEBI" id="CHEBI:15377"/>
        <dbReference type="ChEBI" id="CHEBI:15378"/>
        <dbReference type="ChEBI" id="CHEBI:33019"/>
        <dbReference type="ChEBI" id="CHEBI:61555"/>
        <dbReference type="ChEBI" id="CHEBI:246422"/>
        <dbReference type="EC" id="3.6.1.23"/>
    </reaction>
</comment>
<proteinExistence type="inferred from homology"/>
<dbReference type="AlphaFoldDB" id="A0A9W7DRV6"/>
<evidence type="ECO:0000256" key="4">
    <source>
        <dbReference type="ARBA" id="ARBA00023080"/>
    </source>
</evidence>
<comment type="caution">
    <text evidence="8">The sequence shown here is derived from an EMBL/GenBank/DDBJ whole genome shotgun (WGS) entry which is preliminary data.</text>
</comment>
<dbReference type="GO" id="GO:0000287">
    <property type="term" value="F:magnesium ion binding"/>
    <property type="evidence" value="ECO:0007669"/>
    <property type="project" value="UniProtKB-UniRule"/>
</dbReference>
<organism evidence="8 9">
    <name type="scientific">Triparma retinervis</name>
    <dbReference type="NCBI Taxonomy" id="2557542"/>
    <lineage>
        <taxon>Eukaryota</taxon>
        <taxon>Sar</taxon>
        <taxon>Stramenopiles</taxon>
        <taxon>Ochrophyta</taxon>
        <taxon>Bolidophyceae</taxon>
        <taxon>Parmales</taxon>
        <taxon>Triparmaceae</taxon>
        <taxon>Triparma</taxon>
    </lineage>
</organism>
<comment type="cofactor">
    <cofactor evidence="5">
        <name>Mg(2+)</name>
        <dbReference type="ChEBI" id="CHEBI:18420"/>
    </cofactor>
</comment>
<protein>
    <recommendedName>
        <fullName evidence="5">Deoxyuridine 5'-triphosphate nucleotidohydrolase</fullName>
        <shortName evidence="5">dUTPase</shortName>
        <ecNumber evidence="5">3.6.1.23</ecNumber>
    </recommendedName>
    <alternativeName>
        <fullName evidence="5">dUTP pyrophosphatase</fullName>
    </alternativeName>
</protein>
<dbReference type="Gene3D" id="2.70.40.10">
    <property type="match status" value="1"/>
</dbReference>
<evidence type="ECO:0000259" key="7">
    <source>
        <dbReference type="Pfam" id="PF00692"/>
    </source>
</evidence>
<keyword evidence="5" id="KW-0460">Magnesium</keyword>
<dbReference type="GO" id="GO:0046081">
    <property type="term" value="P:dUTP catabolic process"/>
    <property type="evidence" value="ECO:0007669"/>
    <property type="project" value="UniProtKB-UniRule"/>
</dbReference>
<dbReference type="PANTHER" id="PTHR11241:SF0">
    <property type="entry name" value="DEOXYURIDINE 5'-TRIPHOSPHATE NUCLEOTIDOHYDROLASE"/>
    <property type="match status" value="1"/>
</dbReference>
<dbReference type="InterPro" id="IPR033704">
    <property type="entry name" value="dUTPase_trimeric"/>
</dbReference>
<sequence length="115" mass="12427">MIIDLGVRASMSSPSPASPGCVGPQRRSQGYWLLPRSSMSKTPLRMSNSVGVIDGGYRGTLKVAVDNVGGEDYWVRKGERIFQLCKGDLEGFEWEIVEALGETERGEGGFGSTGR</sequence>
<evidence type="ECO:0000256" key="5">
    <source>
        <dbReference type="RuleBase" id="RU367024"/>
    </source>
</evidence>
<dbReference type="GO" id="GO:0006226">
    <property type="term" value="P:dUMP biosynthetic process"/>
    <property type="evidence" value="ECO:0007669"/>
    <property type="project" value="UniProtKB-UniRule"/>
</dbReference>
<evidence type="ECO:0000256" key="3">
    <source>
        <dbReference type="ARBA" id="ARBA00022801"/>
    </source>
</evidence>
<feature type="compositionally biased region" description="Low complexity" evidence="6">
    <location>
        <begin position="9"/>
        <end position="19"/>
    </location>
</feature>
<comment type="pathway">
    <text evidence="1 5">Pyrimidine metabolism; dUMP biosynthesis; dUMP from dCTP (dUTP route): step 2/2.</text>
</comment>
<comment type="similarity">
    <text evidence="2 5">Belongs to the dUTPase family.</text>
</comment>
<keyword evidence="9" id="KW-1185">Reference proteome</keyword>
<reference evidence="8" key="1">
    <citation type="submission" date="2022-07" db="EMBL/GenBank/DDBJ databases">
        <title>Genome analysis of Parmales, a sister group of diatoms, reveals the evolutionary specialization of diatoms from phago-mixotrophs to photoautotrophs.</title>
        <authorList>
            <person name="Ban H."/>
            <person name="Sato S."/>
            <person name="Yoshikawa S."/>
            <person name="Kazumasa Y."/>
            <person name="Nakamura Y."/>
            <person name="Ichinomiya M."/>
            <person name="Saitoh K."/>
            <person name="Sato N."/>
            <person name="Blanc-Mathieu R."/>
            <person name="Endo H."/>
            <person name="Kuwata A."/>
            <person name="Ogata H."/>
        </authorList>
    </citation>
    <scope>NUCLEOTIDE SEQUENCE</scope>
</reference>
<feature type="domain" description="dUTPase-like" evidence="7">
    <location>
        <begin position="33"/>
        <end position="114"/>
    </location>
</feature>
<evidence type="ECO:0000256" key="1">
    <source>
        <dbReference type="ARBA" id="ARBA00005142"/>
    </source>
</evidence>
<evidence type="ECO:0000313" key="9">
    <source>
        <dbReference type="Proteomes" id="UP001165082"/>
    </source>
</evidence>
<feature type="region of interest" description="Disordered" evidence="6">
    <location>
        <begin position="1"/>
        <end position="24"/>
    </location>
</feature>
<keyword evidence="5" id="KW-0479">Metal-binding</keyword>
<name>A0A9W7DRV6_9STRA</name>
<dbReference type="InterPro" id="IPR029054">
    <property type="entry name" value="dUTPase-like"/>
</dbReference>
<dbReference type="Proteomes" id="UP001165082">
    <property type="component" value="Unassembled WGS sequence"/>
</dbReference>